<sequence length="149" mass="17293">MLFWTIVFFTISLIGLIKGGLFSSLKSRLKQIELKKLNGGDEKEYVVEWLKAGCFPLIVVSFLFIAEVLYLVNALDYDPYKFPTITAIAILIIGIIKTKKSKKSNDMTEEELIVYKAELVKKDKRTFMSVIRSFLWVVYFGYMFYVLVF</sequence>
<dbReference type="STRING" id="162209.IJ22_17440"/>
<evidence type="ECO:0000313" key="2">
    <source>
        <dbReference type="EMBL" id="ALS22118.1"/>
    </source>
</evidence>
<feature type="transmembrane region" description="Helical" evidence="1">
    <location>
        <begin position="6"/>
        <end position="25"/>
    </location>
</feature>
<feature type="transmembrane region" description="Helical" evidence="1">
    <location>
        <begin position="82"/>
        <end position="98"/>
    </location>
</feature>
<gene>
    <name evidence="2" type="ORF">IJ22_17440</name>
</gene>
<keyword evidence="1" id="KW-1133">Transmembrane helix</keyword>
<reference evidence="3" key="1">
    <citation type="submission" date="2015-12" db="EMBL/GenBank/DDBJ databases">
        <title>Complete genome sequences of two moderately thermophilic Paenibacillus species.</title>
        <authorList>
            <person name="Butler R.III."/>
            <person name="Wang J."/>
            <person name="Stark B.C."/>
            <person name="Pombert J.-F."/>
        </authorList>
    </citation>
    <scope>NUCLEOTIDE SEQUENCE [LARGE SCALE GENOMIC DNA]</scope>
    <source>
        <strain evidence="3">32O-Y</strain>
    </source>
</reference>
<name>A0A0U2VN19_9BACL</name>
<dbReference type="PATRIC" id="fig|162209.4.peg.1848"/>
<evidence type="ECO:0000313" key="3">
    <source>
        <dbReference type="Proteomes" id="UP000061660"/>
    </source>
</evidence>
<evidence type="ECO:0000256" key="1">
    <source>
        <dbReference type="SAM" id="Phobius"/>
    </source>
</evidence>
<dbReference type="OrthoDB" id="9875805at2"/>
<feature type="transmembrane region" description="Helical" evidence="1">
    <location>
        <begin position="46"/>
        <end position="70"/>
    </location>
</feature>
<organism evidence="2 3">
    <name type="scientific">Paenibacillus naphthalenovorans</name>
    <dbReference type="NCBI Taxonomy" id="162209"/>
    <lineage>
        <taxon>Bacteria</taxon>
        <taxon>Bacillati</taxon>
        <taxon>Bacillota</taxon>
        <taxon>Bacilli</taxon>
        <taxon>Bacillales</taxon>
        <taxon>Paenibacillaceae</taxon>
        <taxon>Paenibacillus</taxon>
    </lineage>
</organism>
<keyword evidence="3" id="KW-1185">Reference proteome</keyword>
<reference evidence="2 3" key="2">
    <citation type="journal article" date="2016" name="Genome Announc.">
        <title>Complete Genome Sequences of Two Interactive Moderate Thermophiles, Paenibacillus napthalenovorans 32O-Y and Paenibacillus sp. 32O-W.</title>
        <authorList>
            <person name="Butler R.R.III."/>
            <person name="Wang J."/>
            <person name="Stark B.C."/>
            <person name="Pombert J.F."/>
        </authorList>
    </citation>
    <scope>NUCLEOTIDE SEQUENCE [LARGE SCALE GENOMIC DNA]</scope>
    <source>
        <strain evidence="2 3">32O-Y</strain>
    </source>
</reference>
<proteinExistence type="predicted"/>
<feature type="transmembrane region" description="Helical" evidence="1">
    <location>
        <begin position="130"/>
        <end position="148"/>
    </location>
</feature>
<keyword evidence="1" id="KW-0812">Transmembrane</keyword>
<dbReference type="KEGG" id="pnp:IJ22_17440"/>
<protein>
    <submittedName>
        <fullName evidence="2">Uncharacterized protein</fullName>
    </submittedName>
</protein>
<dbReference type="AlphaFoldDB" id="A0A0U2VN19"/>
<dbReference type="EMBL" id="CP013652">
    <property type="protein sequence ID" value="ALS22118.1"/>
    <property type="molecule type" value="Genomic_DNA"/>
</dbReference>
<accession>A0A0U2VN19</accession>
<keyword evidence="1" id="KW-0472">Membrane</keyword>
<dbReference type="RefSeq" id="WP_062408442.1">
    <property type="nucleotide sequence ID" value="NZ_CP013652.1"/>
</dbReference>
<dbReference type="Proteomes" id="UP000061660">
    <property type="component" value="Chromosome"/>
</dbReference>